<gene>
    <name evidence="1" type="ORF">GCM10011320_21960</name>
</gene>
<proteinExistence type="predicted"/>
<dbReference type="Proteomes" id="UP000661507">
    <property type="component" value="Unassembled WGS sequence"/>
</dbReference>
<name>A0A917KLH7_9PROT</name>
<reference evidence="1" key="2">
    <citation type="submission" date="2020-09" db="EMBL/GenBank/DDBJ databases">
        <authorList>
            <person name="Sun Q."/>
            <person name="Zhou Y."/>
        </authorList>
    </citation>
    <scope>NUCLEOTIDE SEQUENCE</scope>
    <source>
        <strain evidence="1">CGMCC 1.3617</strain>
    </source>
</reference>
<dbReference type="AlphaFoldDB" id="A0A917KLH7"/>
<reference evidence="1" key="1">
    <citation type="journal article" date="2014" name="Int. J. Syst. Evol. Microbiol.">
        <title>Complete genome sequence of Corynebacterium casei LMG S-19264T (=DSM 44701T), isolated from a smear-ripened cheese.</title>
        <authorList>
            <consortium name="US DOE Joint Genome Institute (JGI-PGF)"/>
            <person name="Walter F."/>
            <person name="Albersmeier A."/>
            <person name="Kalinowski J."/>
            <person name="Ruckert C."/>
        </authorList>
    </citation>
    <scope>NUCLEOTIDE SEQUENCE</scope>
    <source>
        <strain evidence="1">CGMCC 1.3617</strain>
    </source>
</reference>
<evidence type="ECO:0000313" key="2">
    <source>
        <dbReference type="Proteomes" id="UP000661507"/>
    </source>
</evidence>
<comment type="caution">
    <text evidence="1">The sequence shown here is derived from an EMBL/GenBank/DDBJ whole genome shotgun (WGS) entry which is preliminary data.</text>
</comment>
<accession>A0A917KLH7</accession>
<protein>
    <submittedName>
        <fullName evidence="1">Uncharacterized protein</fullName>
    </submittedName>
</protein>
<dbReference type="EMBL" id="BMKW01000005">
    <property type="protein sequence ID" value="GGJ14327.1"/>
    <property type="molecule type" value="Genomic_DNA"/>
</dbReference>
<dbReference type="RefSeq" id="WP_188967101.1">
    <property type="nucleotide sequence ID" value="NZ_BMKW01000005.1"/>
</dbReference>
<evidence type="ECO:0000313" key="1">
    <source>
        <dbReference type="EMBL" id="GGJ14327.1"/>
    </source>
</evidence>
<sequence length="246" mass="24943">MATIIRVSGADFAANPVGFMPPVSDALQSWHYLGGSLAQSARNLAPGGADALVSGAPVVNAAFLTCDLSGYLQTSVPDNGDCTLLAAVKMPADFSFGSASAWCISGYGGGLTGPALFYGASGASPGARMGAIGAYSVAGVSTFKQALSPGVADGTTWRFFTATHKGGVGLTVSNITNGTSGTTAQTEAVYPNPSRTFRIGAGYLGTAVPLDLSFAAIYSRALSGEEQTSVYDAVKAYMARRHSISI</sequence>
<organism evidence="1 2">
    <name type="scientific">Neoroseomonas lacus</name>
    <dbReference type="NCBI Taxonomy" id="287609"/>
    <lineage>
        <taxon>Bacteria</taxon>
        <taxon>Pseudomonadati</taxon>
        <taxon>Pseudomonadota</taxon>
        <taxon>Alphaproteobacteria</taxon>
        <taxon>Acetobacterales</taxon>
        <taxon>Acetobacteraceae</taxon>
        <taxon>Neoroseomonas</taxon>
    </lineage>
</organism>
<keyword evidence="2" id="KW-1185">Reference proteome</keyword>